<dbReference type="AlphaFoldDB" id="A0A9Q3D674"/>
<feature type="compositionally biased region" description="Basic and acidic residues" evidence="1">
    <location>
        <begin position="293"/>
        <end position="308"/>
    </location>
</feature>
<sequence length="327" mass="35593">MAPLVQAKTSVAMVGRMDGANCGLLHGTHTKLGSGATHIHDIKHVQFVSHSNIDGVSRKSECTVLYSTMLHLSSRFSLIQITERKGIDESQSHHDVCALDPQKTPRSSGDSPPGLASETSLASCQTDFWWTLTAYLSLANPIQTPNVTCNDDFWATRMPAGGHSKPITSQEASSFVLLVKAALVLSRVRLIPNLEATIFCDKQPHARLMTIRKAKAFEHQSSIGNGSCVPPRLPAFDLECSTAPHRAPLLIHVIVACNLPVSFAGLTPKSLDFTWKKIFVVMEVAVDTSLPLEDDRIPGSGTEREAPNHKPGASRKRPHMLTGEQIR</sequence>
<evidence type="ECO:0000313" key="2">
    <source>
        <dbReference type="EMBL" id="MBW0495350.1"/>
    </source>
</evidence>
<keyword evidence="3" id="KW-1185">Reference proteome</keyword>
<feature type="region of interest" description="Disordered" evidence="1">
    <location>
        <begin position="292"/>
        <end position="327"/>
    </location>
</feature>
<gene>
    <name evidence="2" type="ORF">O181_035065</name>
</gene>
<name>A0A9Q3D674_9BASI</name>
<evidence type="ECO:0000256" key="1">
    <source>
        <dbReference type="SAM" id="MobiDB-lite"/>
    </source>
</evidence>
<feature type="region of interest" description="Disordered" evidence="1">
    <location>
        <begin position="92"/>
        <end position="118"/>
    </location>
</feature>
<organism evidence="2 3">
    <name type="scientific">Austropuccinia psidii MF-1</name>
    <dbReference type="NCBI Taxonomy" id="1389203"/>
    <lineage>
        <taxon>Eukaryota</taxon>
        <taxon>Fungi</taxon>
        <taxon>Dikarya</taxon>
        <taxon>Basidiomycota</taxon>
        <taxon>Pucciniomycotina</taxon>
        <taxon>Pucciniomycetes</taxon>
        <taxon>Pucciniales</taxon>
        <taxon>Sphaerophragmiaceae</taxon>
        <taxon>Austropuccinia</taxon>
    </lineage>
</organism>
<comment type="caution">
    <text evidence="2">The sequence shown here is derived from an EMBL/GenBank/DDBJ whole genome shotgun (WGS) entry which is preliminary data.</text>
</comment>
<dbReference type="EMBL" id="AVOT02013046">
    <property type="protein sequence ID" value="MBW0495350.1"/>
    <property type="molecule type" value="Genomic_DNA"/>
</dbReference>
<protein>
    <submittedName>
        <fullName evidence="2">Uncharacterized protein</fullName>
    </submittedName>
</protein>
<accession>A0A9Q3D674</accession>
<evidence type="ECO:0000313" key="3">
    <source>
        <dbReference type="Proteomes" id="UP000765509"/>
    </source>
</evidence>
<dbReference type="Proteomes" id="UP000765509">
    <property type="component" value="Unassembled WGS sequence"/>
</dbReference>
<reference evidence="2" key="1">
    <citation type="submission" date="2021-03" db="EMBL/GenBank/DDBJ databases">
        <title>Draft genome sequence of rust myrtle Austropuccinia psidii MF-1, a brazilian biotype.</title>
        <authorList>
            <person name="Quecine M.C."/>
            <person name="Pachon D.M.R."/>
            <person name="Bonatelli M.L."/>
            <person name="Correr F.H."/>
            <person name="Franceschini L.M."/>
            <person name="Leite T.F."/>
            <person name="Margarido G.R.A."/>
            <person name="Almeida C.A."/>
            <person name="Ferrarezi J.A."/>
            <person name="Labate C.A."/>
        </authorList>
    </citation>
    <scope>NUCLEOTIDE SEQUENCE</scope>
    <source>
        <strain evidence="2">MF-1</strain>
    </source>
</reference>
<proteinExistence type="predicted"/>